<reference evidence="1" key="1">
    <citation type="submission" date="2023-11" db="EMBL/GenBank/DDBJ databases">
        <title>The genome sequences of three competitors of mushroom-forming fungi.</title>
        <authorList>
            <person name="Beijen E."/>
            <person name="Ohm R.A."/>
        </authorList>
    </citation>
    <scope>NUCLEOTIDE SEQUENCE</scope>
    <source>
        <strain evidence="1">CBS 100526</strain>
    </source>
</reference>
<protein>
    <submittedName>
        <fullName evidence="1">Uncharacterized protein</fullName>
    </submittedName>
</protein>
<proteinExistence type="predicted"/>
<dbReference type="GeneID" id="87918185"/>
<gene>
    <name evidence="1" type="ORF">Triagg1_3933</name>
</gene>
<accession>A0AAE1IIA7</accession>
<name>A0AAE1IIA7_9HYPO</name>
<keyword evidence="2" id="KW-1185">Reference proteome</keyword>
<evidence type="ECO:0000313" key="1">
    <source>
        <dbReference type="EMBL" id="KAK4076966.1"/>
    </source>
</evidence>
<dbReference type="EMBL" id="JAWRVG010000012">
    <property type="protein sequence ID" value="KAK4076966.1"/>
    <property type="molecule type" value="Genomic_DNA"/>
</dbReference>
<comment type="caution">
    <text evidence="1">The sequence shown here is derived from an EMBL/GenBank/DDBJ whole genome shotgun (WGS) entry which is preliminary data.</text>
</comment>
<dbReference type="RefSeq" id="XP_062756953.1">
    <property type="nucleotide sequence ID" value="XM_062898280.1"/>
</dbReference>
<dbReference type="Proteomes" id="UP001273209">
    <property type="component" value="Unassembled WGS sequence"/>
</dbReference>
<sequence>MSQTSQLSSLQASDKRPCSLAAELNRLPWTNPEHFATASKCGILFREQYEVTGKLHDIARAVYYGRYVVAHKDGIMPKLQLILSLNKRFTHDHNEAFLNESMSLVENIRMSGSISELRYRAGGMNILHCLSQTRKLHYFYNGTSERTTDLSARLSADYKHHREMPYDVLLRRAQDNNPGANVNSPEAKRADRLWLWSQQHKVEDEEDFQSGLGYLTEAEKLVNIYCPSFYHIYRSIIDLLRESYFSTLRLERLDKAIAYTKKATEATSVSPTRWPYSSATLGYTLN</sequence>
<evidence type="ECO:0000313" key="2">
    <source>
        <dbReference type="Proteomes" id="UP001273209"/>
    </source>
</evidence>
<organism evidence="1 2">
    <name type="scientific">Trichoderma aggressivum f. europaeum</name>
    <dbReference type="NCBI Taxonomy" id="173218"/>
    <lineage>
        <taxon>Eukaryota</taxon>
        <taxon>Fungi</taxon>
        <taxon>Dikarya</taxon>
        <taxon>Ascomycota</taxon>
        <taxon>Pezizomycotina</taxon>
        <taxon>Sordariomycetes</taxon>
        <taxon>Hypocreomycetidae</taxon>
        <taxon>Hypocreales</taxon>
        <taxon>Hypocreaceae</taxon>
        <taxon>Trichoderma</taxon>
    </lineage>
</organism>
<dbReference type="AlphaFoldDB" id="A0AAE1IIA7"/>